<keyword evidence="5 7" id="KW-1133">Transmembrane helix</keyword>
<evidence type="ECO:0000256" key="4">
    <source>
        <dbReference type="ARBA" id="ARBA00022692"/>
    </source>
</evidence>
<evidence type="ECO:0000313" key="10">
    <source>
        <dbReference type="Proteomes" id="UP000282311"/>
    </source>
</evidence>
<evidence type="ECO:0000256" key="6">
    <source>
        <dbReference type="ARBA" id="ARBA00023136"/>
    </source>
</evidence>
<feature type="domain" description="Major facilitator superfamily (MFS) profile" evidence="8">
    <location>
        <begin position="7"/>
        <end position="386"/>
    </location>
</feature>
<dbReference type="PANTHER" id="PTHR43124">
    <property type="entry name" value="PURINE EFFLUX PUMP PBUE"/>
    <property type="match status" value="1"/>
</dbReference>
<feature type="transmembrane region" description="Helical" evidence="7">
    <location>
        <begin position="294"/>
        <end position="313"/>
    </location>
</feature>
<dbReference type="Proteomes" id="UP000282311">
    <property type="component" value="Unassembled WGS sequence"/>
</dbReference>
<dbReference type="SUPFAM" id="SSF103473">
    <property type="entry name" value="MFS general substrate transporter"/>
    <property type="match status" value="1"/>
</dbReference>
<keyword evidence="2" id="KW-0813">Transport</keyword>
<sequence>MKTNVFSIYILAVGVFLTATSELVVSGILPRIADDANISLAIAGQLITAYSLSFAIATPLLIVMTSRVNRRSLLIGSLAVFIAGNALSAFSANIEMLMASRVLLGASSGIFLVVSLGIAAKLVPADRLGRSIGTIILGFSSAMILGVPLGIGIADWMNWQAIFMILGALSVLVGTVIFRLLPAVEGDEPVPLSRQFKQAGSVVILTAFMISLFREGGNSVFLTYISPYLQQLLGFETADIAFMMLALGLIGAFASRLGGSLVDRWGSARTLGASLFIHLLCLVLLPVFTFSTPFAVGLIAVLFIALFASGPAVQSYMIQQAPKSANFVLSLNTSVIHLGIAGGAGAGGYLVSESATLQHHPWLAATLLTLGLAATLVSFSLSGRKVDSVAERVKHPARV</sequence>
<reference evidence="9 10" key="1">
    <citation type="journal article" date="2007" name="Int. J. Syst. Evol. Microbiol.">
        <title>Paenibacillus ginsengarvi sp. nov., isolated from soil from ginseng cultivation.</title>
        <authorList>
            <person name="Yoon M.H."/>
            <person name="Ten L.N."/>
            <person name="Im W.T."/>
        </authorList>
    </citation>
    <scope>NUCLEOTIDE SEQUENCE [LARGE SCALE GENOMIC DNA]</scope>
    <source>
        <strain evidence="9 10">KCTC 13059</strain>
    </source>
</reference>
<feature type="transmembrane region" description="Helical" evidence="7">
    <location>
        <begin position="362"/>
        <end position="382"/>
    </location>
</feature>
<dbReference type="AlphaFoldDB" id="A0A3B0CL14"/>
<dbReference type="RefSeq" id="WP_120746451.1">
    <property type="nucleotide sequence ID" value="NZ_RBAH01000004.1"/>
</dbReference>
<dbReference type="InterPro" id="IPR036259">
    <property type="entry name" value="MFS_trans_sf"/>
</dbReference>
<feature type="transmembrane region" description="Helical" evidence="7">
    <location>
        <begin position="270"/>
        <end position="288"/>
    </location>
</feature>
<dbReference type="InterPro" id="IPR050189">
    <property type="entry name" value="MFS_Efflux_Transporters"/>
</dbReference>
<gene>
    <name evidence="9" type="ORF">D7M11_06965</name>
</gene>
<feature type="transmembrane region" description="Helical" evidence="7">
    <location>
        <begin position="240"/>
        <end position="258"/>
    </location>
</feature>
<feature type="transmembrane region" description="Helical" evidence="7">
    <location>
        <begin position="159"/>
        <end position="181"/>
    </location>
</feature>
<dbReference type="InterPro" id="IPR020846">
    <property type="entry name" value="MFS_dom"/>
</dbReference>
<evidence type="ECO:0000256" key="5">
    <source>
        <dbReference type="ARBA" id="ARBA00022989"/>
    </source>
</evidence>
<keyword evidence="3" id="KW-1003">Cell membrane</keyword>
<evidence type="ECO:0000256" key="2">
    <source>
        <dbReference type="ARBA" id="ARBA00022448"/>
    </source>
</evidence>
<dbReference type="Pfam" id="PF07690">
    <property type="entry name" value="MFS_1"/>
    <property type="match status" value="1"/>
</dbReference>
<dbReference type="InterPro" id="IPR011701">
    <property type="entry name" value="MFS"/>
</dbReference>
<feature type="transmembrane region" description="Helical" evidence="7">
    <location>
        <begin position="38"/>
        <end position="61"/>
    </location>
</feature>
<evidence type="ECO:0000259" key="8">
    <source>
        <dbReference type="PROSITE" id="PS50850"/>
    </source>
</evidence>
<evidence type="ECO:0000256" key="7">
    <source>
        <dbReference type="SAM" id="Phobius"/>
    </source>
</evidence>
<dbReference type="EMBL" id="RBAH01000004">
    <property type="protein sequence ID" value="RKN85428.1"/>
    <property type="molecule type" value="Genomic_DNA"/>
</dbReference>
<dbReference type="GO" id="GO:0005886">
    <property type="term" value="C:plasma membrane"/>
    <property type="evidence" value="ECO:0007669"/>
    <property type="project" value="UniProtKB-SubCell"/>
</dbReference>
<keyword evidence="10" id="KW-1185">Reference proteome</keyword>
<feature type="transmembrane region" description="Helical" evidence="7">
    <location>
        <begin position="325"/>
        <end position="350"/>
    </location>
</feature>
<dbReference type="Gene3D" id="1.20.1250.20">
    <property type="entry name" value="MFS general substrate transporter like domains"/>
    <property type="match status" value="2"/>
</dbReference>
<protein>
    <submittedName>
        <fullName evidence="9">MFS transporter</fullName>
    </submittedName>
</protein>
<dbReference type="PROSITE" id="PS50850">
    <property type="entry name" value="MFS"/>
    <property type="match status" value="1"/>
</dbReference>
<dbReference type="CDD" id="cd17324">
    <property type="entry name" value="MFS_NepI_like"/>
    <property type="match status" value="1"/>
</dbReference>
<keyword evidence="4 7" id="KW-0812">Transmembrane</keyword>
<feature type="transmembrane region" description="Helical" evidence="7">
    <location>
        <begin position="202"/>
        <end position="225"/>
    </location>
</feature>
<proteinExistence type="predicted"/>
<comment type="caution">
    <text evidence="9">The sequence shown here is derived from an EMBL/GenBank/DDBJ whole genome shotgun (WGS) entry which is preliminary data.</text>
</comment>
<evidence type="ECO:0000313" key="9">
    <source>
        <dbReference type="EMBL" id="RKN85428.1"/>
    </source>
</evidence>
<feature type="transmembrane region" description="Helical" evidence="7">
    <location>
        <begin position="7"/>
        <end position="32"/>
    </location>
</feature>
<keyword evidence="6 7" id="KW-0472">Membrane</keyword>
<dbReference type="OrthoDB" id="2727100at2"/>
<comment type="subcellular location">
    <subcellularLocation>
        <location evidence="1">Cell membrane</location>
        <topology evidence="1">Multi-pass membrane protein</topology>
    </subcellularLocation>
</comment>
<feature type="transmembrane region" description="Helical" evidence="7">
    <location>
        <begin position="73"/>
        <end position="92"/>
    </location>
</feature>
<feature type="transmembrane region" description="Helical" evidence="7">
    <location>
        <begin position="132"/>
        <end position="153"/>
    </location>
</feature>
<evidence type="ECO:0000256" key="1">
    <source>
        <dbReference type="ARBA" id="ARBA00004651"/>
    </source>
</evidence>
<feature type="transmembrane region" description="Helical" evidence="7">
    <location>
        <begin position="98"/>
        <end position="120"/>
    </location>
</feature>
<dbReference type="PANTHER" id="PTHR43124:SF10">
    <property type="entry name" value="PURINE EFFLUX PUMP PBUE"/>
    <property type="match status" value="1"/>
</dbReference>
<accession>A0A3B0CL14</accession>
<organism evidence="9 10">
    <name type="scientific">Paenibacillus ginsengarvi</name>
    <dbReference type="NCBI Taxonomy" id="400777"/>
    <lineage>
        <taxon>Bacteria</taxon>
        <taxon>Bacillati</taxon>
        <taxon>Bacillota</taxon>
        <taxon>Bacilli</taxon>
        <taxon>Bacillales</taxon>
        <taxon>Paenibacillaceae</taxon>
        <taxon>Paenibacillus</taxon>
    </lineage>
</organism>
<name>A0A3B0CL14_9BACL</name>
<dbReference type="GO" id="GO:0022857">
    <property type="term" value="F:transmembrane transporter activity"/>
    <property type="evidence" value="ECO:0007669"/>
    <property type="project" value="InterPro"/>
</dbReference>
<evidence type="ECO:0000256" key="3">
    <source>
        <dbReference type="ARBA" id="ARBA00022475"/>
    </source>
</evidence>